<sequence length="283" mass="30632">MDKTRSILQSLRLRIPSRSGRSRARPAPPARTSPLFTHFERWAGQKRRLFLQNNAAVQKLARAPLCLASNPFAQLLASPARLDRLSGLRLPRALTVQVRSRAAEPLRAALATQFSNAPDDRHSYVLNSALAIARRARSARAVLPLHVLGDAAEQPQLGGKGKKGKESEDPLRVAEYGAAARDALWALLCAHSGSGSAAGVVSGSRVRVVSDSQMATRIQVEAQGDAQESARQYVVTVNLADLQDRRVHEFLAARPNGELVLDVMDERSASLVIGVLRACAFLS</sequence>
<reference evidence="6 7" key="1">
    <citation type="journal article" date="2023" name="Elife">
        <title>Identification of key yeast species and microbe-microbe interactions impacting larval growth of Drosophila in the wild.</title>
        <authorList>
            <person name="Mure A."/>
            <person name="Sugiura Y."/>
            <person name="Maeda R."/>
            <person name="Honda K."/>
            <person name="Sakurai N."/>
            <person name="Takahashi Y."/>
            <person name="Watada M."/>
            <person name="Katoh T."/>
            <person name="Gotoh A."/>
            <person name="Gotoh Y."/>
            <person name="Taniguchi I."/>
            <person name="Nakamura K."/>
            <person name="Hayashi T."/>
            <person name="Katayama T."/>
            <person name="Uemura T."/>
            <person name="Hattori Y."/>
        </authorList>
    </citation>
    <scope>NUCLEOTIDE SEQUENCE [LARGE SCALE GENOMIC DNA]</scope>
    <source>
        <strain evidence="6 7">KH-74</strain>
    </source>
</reference>
<comment type="caution">
    <text evidence="6">The sequence shown here is derived from an EMBL/GenBank/DDBJ whole genome shotgun (WGS) entry which is preliminary data.</text>
</comment>
<accession>A0AAV5S1L8</accession>
<keyword evidence="5" id="KW-0496">Mitochondrion</keyword>
<dbReference type="InterPro" id="IPR031415">
    <property type="entry name" value="Rrg8"/>
</dbReference>
<proteinExistence type="inferred from homology"/>
<evidence type="ECO:0000313" key="6">
    <source>
        <dbReference type="EMBL" id="GMM57560.1"/>
    </source>
</evidence>
<dbReference type="Proteomes" id="UP001377567">
    <property type="component" value="Unassembled WGS sequence"/>
</dbReference>
<name>A0AAV5S1L8_MAUHU</name>
<evidence type="ECO:0000256" key="1">
    <source>
        <dbReference type="ARBA" id="ARBA00003548"/>
    </source>
</evidence>
<comment type="similarity">
    <text evidence="3">Belongs to the RRG8 family.</text>
</comment>
<comment type="subcellular location">
    <subcellularLocation>
        <location evidence="2">Mitochondrion</location>
    </subcellularLocation>
</comment>
<comment type="function">
    <text evidence="1">Required for respiratory activity and maintenance and expression of the mitochondrial genome.</text>
</comment>
<dbReference type="Pfam" id="PF17068">
    <property type="entry name" value="RRG8"/>
    <property type="match status" value="1"/>
</dbReference>
<gene>
    <name evidence="6" type="ORF">DAKH74_041760</name>
</gene>
<evidence type="ECO:0000256" key="4">
    <source>
        <dbReference type="ARBA" id="ARBA00013944"/>
    </source>
</evidence>
<evidence type="ECO:0000256" key="5">
    <source>
        <dbReference type="ARBA" id="ARBA00023128"/>
    </source>
</evidence>
<dbReference type="GO" id="GO:0005739">
    <property type="term" value="C:mitochondrion"/>
    <property type="evidence" value="ECO:0007669"/>
    <property type="project" value="UniProtKB-SubCell"/>
</dbReference>
<evidence type="ECO:0000256" key="2">
    <source>
        <dbReference type="ARBA" id="ARBA00004173"/>
    </source>
</evidence>
<keyword evidence="7" id="KW-1185">Reference proteome</keyword>
<evidence type="ECO:0000256" key="3">
    <source>
        <dbReference type="ARBA" id="ARBA00006716"/>
    </source>
</evidence>
<organism evidence="6 7">
    <name type="scientific">Maudiozyma humilis</name>
    <name type="common">Sour dough yeast</name>
    <name type="synonym">Kazachstania humilis</name>
    <dbReference type="NCBI Taxonomy" id="51915"/>
    <lineage>
        <taxon>Eukaryota</taxon>
        <taxon>Fungi</taxon>
        <taxon>Dikarya</taxon>
        <taxon>Ascomycota</taxon>
        <taxon>Saccharomycotina</taxon>
        <taxon>Saccharomycetes</taxon>
        <taxon>Saccharomycetales</taxon>
        <taxon>Saccharomycetaceae</taxon>
        <taxon>Maudiozyma</taxon>
    </lineage>
</organism>
<dbReference type="EMBL" id="BTGD01000013">
    <property type="protein sequence ID" value="GMM57560.1"/>
    <property type="molecule type" value="Genomic_DNA"/>
</dbReference>
<dbReference type="AlphaFoldDB" id="A0AAV5S1L8"/>
<evidence type="ECO:0000313" key="7">
    <source>
        <dbReference type="Proteomes" id="UP001377567"/>
    </source>
</evidence>
<protein>
    <recommendedName>
        <fullName evidence="4">Required for respiratory growth protein 8, mitochondrial</fullName>
    </recommendedName>
</protein>